<name>A0A1H6UK16_9BACT</name>
<dbReference type="Pfam" id="PF14607">
    <property type="entry name" value="GxDLY"/>
    <property type="match status" value="1"/>
</dbReference>
<feature type="domain" description="SGNH hydrolase-type esterase" evidence="1">
    <location>
        <begin position="183"/>
        <end position="361"/>
    </location>
</feature>
<keyword evidence="4" id="KW-1185">Reference proteome</keyword>
<dbReference type="InterPro" id="IPR013830">
    <property type="entry name" value="SGNH_hydro"/>
</dbReference>
<protein>
    <submittedName>
        <fullName evidence="3">N-terminus of Esterase_SGNH_hydro-type</fullName>
    </submittedName>
</protein>
<dbReference type="SUPFAM" id="SSF52266">
    <property type="entry name" value="SGNH hydrolase"/>
    <property type="match status" value="1"/>
</dbReference>
<evidence type="ECO:0000259" key="2">
    <source>
        <dbReference type="Pfam" id="PF14607"/>
    </source>
</evidence>
<evidence type="ECO:0000259" key="1">
    <source>
        <dbReference type="Pfam" id="PF14606"/>
    </source>
</evidence>
<dbReference type="Proteomes" id="UP000199403">
    <property type="component" value="Unassembled WGS sequence"/>
</dbReference>
<dbReference type="Pfam" id="PF14606">
    <property type="entry name" value="Lipase_GDSL_3"/>
    <property type="match status" value="1"/>
</dbReference>
<dbReference type="RefSeq" id="WP_092169868.1">
    <property type="nucleotide sequence ID" value="NZ_FNZH01000001.1"/>
</dbReference>
<reference evidence="4" key="1">
    <citation type="submission" date="2016-10" db="EMBL/GenBank/DDBJ databases">
        <authorList>
            <person name="Varghese N."/>
            <person name="Submissions S."/>
        </authorList>
    </citation>
    <scope>NUCLEOTIDE SEQUENCE [LARGE SCALE GENOMIC DNA]</scope>
    <source>
        <strain evidence="4">IBRC-M 10761</strain>
    </source>
</reference>
<proteinExistence type="predicted"/>
<dbReference type="OrthoDB" id="5624617at2"/>
<gene>
    <name evidence="3" type="ORF">SAMN05192553_101880</name>
</gene>
<dbReference type="Gene3D" id="3.40.50.1110">
    <property type="entry name" value="SGNH hydrolase"/>
    <property type="match status" value="1"/>
</dbReference>
<evidence type="ECO:0000313" key="3">
    <source>
        <dbReference type="EMBL" id="SEI92638.1"/>
    </source>
</evidence>
<dbReference type="AlphaFoldDB" id="A0A1H6UK16"/>
<dbReference type="EMBL" id="FNZH01000001">
    <property type="protein sequence ID" value="SEI92638.1"/>
    <property type="molecule type" value="Genomic_DNA"/>
</dbReference>
<dbReference type="GO" id="GO:0016788">
    <property type="term" value="F:hydrolase activity, acting on ester bonds"/>
    <property type="evidence" value="ECO:0007669"/>
    <property type="project" value="UniProtKB-ARBA"/>
</dbReference>
<dbReference type="Gene3D" id="2.60.120.260">
    <property type="entry name" value="Galactose-binding domain-like"/>
    <property type="match status" value="1"/>
</dbReference>
<dbReference type="STRING" id="1416801.SAMN05192553_101880"/>
<dbReference type="InterPro" id="IPR036514">
    <property type="entry name" value="SGNH_hydro_sf"/>
</dbReference>
<feature type="domain" description="SGNH hydrolase-type esterase N-terminal" evidence="2">
    <location>
        <begin position="27"/>
        <end position="172"/>
    </location>
</feature>
<accession>A0A1H6UK16</accession>
<evidence type="ECO:0000313" key="4">
    <source>
        <dbReference type="Proteomes" id="UP000199403"/>
    </source>
</evidence>
<sequence>MKKWILIATILLVGNFQVTLFGQEQWTWTNPMESLPTNSIHGKIGADASFTRLPASLKEQVRPPVWNLSKHAAGLKLRFRTGASTIQVRYTVSGNVAMPHMPATGVSGLDVYTRDESGAWVWVKGDYSFADTIRYSFPIRTGDSIPREFDLYLPLYNEVVYLEVGVPSDASIEFLPKSLDELPILVYGTSIAQGACASRPGMAWTALLERHLNLPLINLGFSGNGQLETPLIQLMATQESSLYVLDCLPNLVRETFSESEVKHRIRDAVVYLKEKRPDTPVLLVEHAGYTDELVNEERKNAYEIRNKWSREVYEELINSGTEDLYYLDKEAIGLSMDDTVDGTHPSDLGMSRYAAGYARAVESIFREQ</sequence>
<organism evidence="3 4">
    <name type="scientific">Cyclobacterium xiamenense</name>
    <dbReference type="NCBI Taxonomy" id="1297121"/>
    <lineage>
        <taxon>Bacteria</taxon>
        <taxon>Pseudomonadati</taxon>
        <taxon>Bacteroidota</taxon>
        <taxon>Cytophagia</taxon>
        <taxon>Cytophagales</taxon>
        <taxon>Cyclobacteriaceae</taxon>
        <taxon>Cyclobacterium</taxon>
    </lineage>
</organism>
<dbReference type="InterPro" id="IPR032740">
    <property type="entry name" value="GxDLY"/>
</dbReference>